<keyword evidence="3" id="KW-1185">Reference proteome</keyword>
<dbReference type="Pfam" id="PF00535">
    <property type="entry name" value="Glycos_transf_2"/>
    <property type="match status" value="1"/>
</dbReference>
<reference evidence="2 3" key="1">
    <citation type="submission" date="2016-05" db="EMBL/GenBank/DDBJ databases">
        <title>Whole genome sequencing of Tetragenococcus halophilus subsp. halophilus NISL 7118.</title>
        <authorList>
            <person name="Shiwa Y."/>
            <person name="Nishimura I."/>
            <person name="Yoshikawa H."/>
            <person name="Koyama Y."/>
            <person name="Oguma T."/>
        </authorList>
    </citation>
    <scope>NUCLEOTIDE SEQUENCE [LARGE SCALE GENOMIC DNA]</scope>
    <source>
        <strain evidence="2 3">NISL 7118</strain>
    </source>
</reference>
<comment type="caution">
    <text evidence="2">The sequence shown here is derived from an EMBL/GenBank/DDBJ whole genome shotgun (WGS) entry which is preliminary data.</text>
</comment>
<organism evidence="2 3">
    <name type="scientific">Tetragenococcus halophilus subsp. halophilus</name>
    <dbReference type="NCBI Taxonomy" id="1513897"/>
    <lineage>
        <taxon>Bacteria</taxon>
        <taxon>Bacillati</taxon>
        <taxon>Bacillota</taxon>
        <taxon>Bacilli</taxon>
        <taxon>Lactobacillales</taxon>
        <taxon>Enterococcaceae</taxon>
        <taxon>Tetragenococcus</taxon>
    </lineage>
</organism>
<feature type="domain" description="Glycosyltransferase 2-like" evidence="1">
    <location>
        <begin position="6"/>
        <end position="169"/>
    </location>
</feature>
<dbReference type="Proteomes" id="UP000236214">
    <property type="component" value="Unassembled WGS sequence"/>
</dbReference>
<evidence type="ECO:0000259" key="1">
    <source>
        <dbReference type="Pfam" id="PF00535"/>
    </source>
</evidence>
<proteinExistence type="predicted"/>
<dbReference type="PANTHER" id="PTHR43685:SF2">
    <property type="entry name" value="GLYCOSYLTRANSFERASE 2-LIKE DOMAIN-CONTAINING PROTEIN"/>
    <property type="match status" value="1"/>
</dbReference>
<evidence type="ECO:0000313" key="2">
    <source>
        <dbReference type="EMBL" id="GBD69207.1"/>
    </source>
</evidence>
<dbReference type="InterPro" id="IPR029044">
    <property type="entry name" value="Nucleotide-diphossugar_trans"/>
</dbReference>
<gene>
    <name evidence="2" type="ORF">TEHN7118_2013</name>
</gene>
<dbReference type="InterPro" id="IPR001173">
    <property type="entry name" value="Glyco_trans_2-like"/>
</dbReference>
<dbReference type="SUPFAM" id="SSF53448">
    <property type="entry name" value="Nucleotide-diphospho-sugar transferases"/>
    <property type="match status" value="1"/>
</dbReference>
<dbReference type="CDD" id="cd00761">
    <property type="entry name" value="Glyco_tranf_GTA_type"/>
    <property type="match status" value="1"/>
</dbReference>
<protein>
    <recommendedName>
        <fullName evidence="1">Glycosyltransferase 2-like domain-containing protein</fullName>
    </recommendedName>
</protein>
<dbReference type="Gene3D" id="3.90.550.10">
    <property type="entry name" value="Spore Coat Polysaccharide Biosynthesis Protein SpsA, Chain A"/>
    <property type="match status" value="1"/>
</dbReference>
<dbReference type="EMBL" id="BDEC01000148">
    <property type="protein sequence ID" value="GBD69207.1"/>
    <property type="molecule type" value="Genomic_DNA"/>
</dbReference>
<sequence length="296" mass="34117">MTELIVVTPTYNRKELIERLYKNLLNQSSYNFKWLIIDDGSTDGTEAYVQEIIESNQIVIEYHYKTNGGKGKALNYAFELVENDTFLLIVDSDDTLLYDGVNKVKKSVEEFAKENIGAIFFLYEFTDGKKILGSKKELNTTIVSNRYEYNNLYGQHDGCIGYYSHVVKKYKYPEFDNETYIGPTVIQLAMSQEFNIVFTPQVIGVAEYQPNGLTKKGRKLRINNPKGMVYYAELQMSSKNKFLVRLKYAISVWAYLQLGELSVAKPIQLFPNKKLALLSYLPGMVLSKRWKQIKNS</sequence>
<accession>A0A2H6CW48</accession>
<name>A0A2H6CW48_TETHA</name>
<dbReference type="InterPro" id="IPR050834">
    <property type="entry name" value="Glycosyltransf_2"/>
</dbReference>
<dbReference type="AlphaFoldDB" id="A0A2H6CW48"/>
<evidence type="ECO:0000313" key="3">
    <source>
        <dbReference type="Proteomes" id="UP000236214"/>
    </source>
</evidence>
<dbReference type="PANTHER" id="PTHR43685">
    <property type="entry name" value="GLYCOSYLTRANSFERASE"/>
    <property type="match status" value="1"/>
</dbReference>
<dbReference type="RefSeq" id="WP_103103685.1">
    <property type="nucleotide sequence ID" value="NZ_BDEC01000148.1"/>
</dbReference>